<dbReference type="GO" id="GO:0008289">
    <property type="term" value="F:lipid binding"/>
    <property type="evidence" value="ECO:0007669"/>
    <property type="project" value="UniProtKB-KW"/>
</dbReference>
<dbReference type="AlphaFoldDB" id="A0A0C1U459"/>
<evidence type="ECO:0000256" key="1">
    <source>
        <dbReference type="ARBA" id="ARBA00023121"/>
    </source>
</evidence>
<dbReference type="Gene3D" id="3.40.50.10170">
    <property type="match status" value="1"/>
</dbReference>
<dbReference type="SUPFAM" id="SSF82549">
    <property type="entry name" value="DAK1/DegV-like"/>
    <property type="match status" value="1"/>
</dbReference>
<protein>
    <submittedName>
        <fullName evidence="2">EDD, DegV family domain protein</fullName>
    </submittedName>
</protein>
<evidence type="ECO:0000313" key="2">
    <source>
        <dbReference type="EMBL" id="KIE46323.1"/>
    </source>
</evidence>
<sequence>MEDKKIKIITDSTCDLPDHIINKYNIEMIPLVFTIDGETYLDRVDIKLPEFLEKMNNSSELPKTGQINPHRFYEIYDKYLKEGYKIISIHISSRMSGTYQSALVAKEMLNSEDIMVVDSQCVCGALGALVVKACLLKEQGLDFISINEGILKSIPKIRSITCFESLDNLVKGGRLSKTAGVIGSFLGIKLLLSIEDGEMTVKDKVRGSKKALRNMLEYIESYGVEKMTPVILMQAAPEEENMGIYNSLKSHMENKNIEYIECEVGCVVGTHSGRDACAAFFIEE</sequence>
<dbReference type="InterPro" id="IPR043168">
    <property type="entry name" value="DegV_C"/>
</dbReference>
<dbReference type="OrthoDB" id="9780216at2"/>
<dbReference type="RefSeq" id="WP_039634045.1">
    <property type="nucleotide sequence ID" value="NZ_AYSO01000017.1"/>
</dbReference>
<reference evidence="2 3" key="1">
    <citation type="journal article" date="2015" name="Infect. Genet. Evol.">
        <title>Genomic sequences of six botulinum neurotoxin-producing strains representing three clostridial species illustrate the mobility and diversity of botulinum neurotoxin genes.</title>
        <authorList>
            <person name="Smith T.J."/>
            <person name="Hill K.K."/>
            <person name="Xie G."/>
            <person name="Foley B.T."/>
            <person name="Williamson C.H."/>
            <person name="Foster J.T."/>
            <person name="Johnson S.L."/>
            <person name="Chertkov O."/>
            <person name="Teshima H."/>
            <person name="Gibbons H.S."/>
            <person name="Johnsky L.A."/>
            <person name="Karavis M.A."/>
            <person name="Smith L.A."/>
        </authorList>
    </citation>
    <scope>NUCLEOTIDE SEQUENCE [LARGE SCALE GENOMIC DNA]</scope>
    <source>
        <strain evidence="2 3">CDC 2741</strain>
    </source>
</reference>
<keyword evidence="1" id="KW-0446">Lipid-binding</keyword>
<dbReference type="NCBIfam" id="TIGR00762">
    <property type="entry name" value="DegV"/>
    <property type="match status" value="1"/>
</dbReference>
<dbReference type="Proteomes" id="UP000031366">
    <property type="component" value="Unassembled WGS sequence"/>
</dbReference>
<dbReference type="STRING" id="29341.RSJ17_15315"/>
<accession>A0A0C1U459</accession>
<dbReference type="PROSITE" id="PS51482">
    <property type="entry name" value="DEGV"/>
    <property type="match status" value="1"/>
</dbReference>
<dbReference type="InterPro" id="IPR003797">
    <property type="entry name" value="DegV"/>
</dbReference>
<gene>
    <name evidence="2" type="ORF">U732_2043</name>
</gene>
<organism evidence="2 3">
    <name type="scientific">Clostridium argentinense CDC 2741</name>
    <dbReference type="NCBI Taxonomy" id="1418104"/>
    <lineage>
        <taxon>Bacteria</taxon>
        <taxon>Bacillati</taxon>
        <taxon>Bacillota</taxon>
        <taxon>Clostridia</taxon>
        <taxon>Eubacteriales</taxon>
        <taxon>Clostridiaceae</taxon>
        <taxon>Clostridium</taxon>
    </lineage>
</organism>
<comment type="caution">
    <text evidence="2">The sequence shown here is derived from an EMBL/GenBank/DDBJ whole genome shotgun (WGS) entry which is preliminary data.</text>
</comment>
<dbReference type="EMBL" id="AYSO01000017">
    <property type="protein sequence ID" value="KIE46323.1"/>
    <property type="molecule type" value="Genomic_DNA"/>
</dbReference>
<dbReference type="Gene3D" id="3.30.1180.10">
    <property type="match status" value="1"/>
</dbReference>
<dbReference type="Pfam" id="PF02645">
    <property type="entry name" value="DegV"/>
    <property type="match status" value="1"/>
</dbReference>
<dbReference type="PANTHER" id="PTHR33434:SF2">
    <property type="entry name" value="FATTY ACID-BINDING PROTEIN TM_1468"/>
    <property type="match status" value="1"/>
</dbReference>
<name>A0A0C1U459_9CLOT</name>
<dbReference type="PANTHER" id="PTHR33434">
    <property type="entry name" value="DEGV DOMAIN-CONTAINING PROTEIN DR_1986-RELATED"/>
    <property type="match status" value="1"/>
</dbReference>
<proteinExistence type="predicted"/>
<evidence type="ECO:0000313" key="3">
    <source>
        <dbReference type="Proteomes" id="UP000031366"/>
    </source>
</evidence>
<keyword evidence="3" id="KW-1185">Reference proteome</keyword>
<dbReference type="InterPro" id="IPR050270">
    <property type="entry name" value="DegV_domain_contain"/>
</dbReference>